<evidence type="ECO:0000256" key="2">
    <source>
        <dbReference type="ARBA" id="ARBA00004691"/>
    </source>
</evidence>
<evidence type="ECO:0000313" key="18">
    <source>
        <dbReference type="EMBL" id="MBD1401435.1"/>
    </source>
</evidence>
<evidence type="ECO:0000256" key="15">
    <source>
        <dbReference type="ARBA" id="ARBA00031446"/>
    </source>
</evidence>
<proteinExistence type="inferred from homology"/>
<keyword evidence="12 17" id="KW-0411">Iron-sulfur</keyword>
<keyword evidence="8 17" id="KW-0479">Metal-binding</keyword>
<keyword evidence="7 17" id="KW-0819">tRNA processing</keyword>
<evidence type="ECO:0000313" key="19">
    <source>
        <dbReference type="Proteomes" id="UP000632828"/>
    </source>
</evidence>
<evidence type="ECO:0000256" key="16">
    <source>
        <dbReference type="ARBA" id="ARBA00047415"/>
    </source>
</evidence>
<dbReference type="PANTHER" id="PTHR36701:SF1">
    <property type="entry name" value="EPOXYQUEUOSINE REDUCTASE QUEH"/>
    <property type="match status" value="1"/>
</dbReference>
<dbReference type="RefSeq" id="WP_191157052.1">
    <property type="nucleotide sequence ID" value="NZ_JACWUN010000015.1"/>
</dbReference>
<comment type="catalytic activity">
    <reaction evidence="16 17">
        <text>epoxyqueuosine(34) in tRNA + AH2 = queuosine(34) in tRNA + A + H2O</text>
        <dbReference type="Rhea" id="RHEA:32159"/>
        <dbReference type="Rhea" id="RHEA-COMP:18571"/>
        <dbReference type="Rhea" id="RHEA-COMP:18582"/>
        <dbReference type="ChEBI" id="CHEBI:13193"/>
        <dbReference type="ChEBI" id="CHEBI:15377"/>
        <dbReference type="ChEBI" id="CHEBI:17499"/>
        <dbReference type="ChEBI" id="CHEBI:194431"/>
        <dbReference type="ChEBI" id="CHEBI:194443"/>
        <dbReference type="EC" id="1.17.99.6"/>
    </reaction>
</comment>
<evidence type="ECO:0000256" key="17">
    <source>
        <dbReference type="HAMAP-Rule" id="MF_02089"/>
    </source>
</evidence>
<dbReference type="EC" id="1.17.99.6" evidence="4 17"/>
<keyword evidence="6 17" id="KW-0004">4Fe-4S</keyword>
<evidence type="ECO:0000256" key="12">
    <source>
        <dbReference type="ARBA" id="ARBA00023014"/>
    </source>
</evidence>
<dbReference type="InterPro" id="IPR003828">
    <property type="entry name" value="QueH"/>
</dbReference>
<comment type="function">
    <text evidence="1 17">Catalyzes the conversion of epoxyqueuosine (oQ) to queuosine (Q), which is a hypermodified base found in the wobble positions of tRNA(Asp), tRNA(Asn), tRNA(His) and tRNA(Tyr).</text>
</comment>
<feature type="disulfide bond" description="Redox-active" evidence="17">
    <location>
        <begin position="163"/>
        <end position="165"/>
    </location>
</feature>
<protein>
    <recommendedName>
        <fullName evidence="5 17">Epoxyqueuosine reductase QueH</fullName>
        <ecNumber evidence="4 17">1.17.99.6</ecNumber>
    </recommendedName>
    <alternativeName>
        <fullName evidence="15 17">Queuosine biosynthesis protein QueH</fullName>
    </alternativeName>
</protein>
<dbReference type="Pfam" id="PF02677">
    <property type="entry name" value="QueH"/>
    <property type="match status" value="1"/>
</dbReference>
<dbReference type="EMBL" id="JACWUN010000015">
    <property type="protein sequence ID" value="MBD1401435.1"/>
    <property type="molecule type" value="Genomic_DNA"/>
</dbReference>
<feature type="binding site" evidence="17">
    <location>
        <position position="8"/>
    </location>
    <ligand>
        <name>[4Fe-4S] cluster</name>
        <dbReference type="ChEBI" id="CHEBI:49883"/>
    </ligand>
</feature>
<gene>
    <name evidence="17" type="primary">queH</name>
    <name evidence="18" type="ORF">ICT70_12195</name>
</gene>
<dbReference type="GO" id="GO:0008616">
    <property type="term" value="P:tRNA queuosine(34) biosynthetic process"/>
    <property type="evidence" value="ECO:0007669"/>
    <property type="project" value="UniProtKB-UniRule"/>
</dbReference>
<accession>A0A8J6QV97</accession>
<comment type="similarity">
    <text evidence="3 17">Belongs to the QueH family.</text>
</comment>
<dbReference type="AlphaFoldDB" id="A0A8J6QV97"/>
<name>A0A8J6QV97_9BACT</name>
<evidence type="ECO:0000256" key="10">
    <source>
        <dbReference type="ARBA" id="ARBA00023002"/>
    </source>
</evidence>
<evidence type="ECO:0000256" key="14">
    <source>
        <dbReference type="ARBA" id="ARBA00023284"/>
    </source>
</evidence>
<evidence type="ECO:0000256" key="5">
    <source>
        <dbReference type="ARBA" id="ARBA00016895"/>
    </source>
</evidence>
<dbReference type="GO" id="GO:0051539">
    <property type="term" value="F:4 iron, 4 sulfur cluster binding"/>
    <property type="evidence" value="ECO:0007669"/>
    <property type="project" value="UniProtKB-UniRule"/>
</dbReference>
<feature type="binding site" evidence="17">
    <location>
        <position position="86"/>
    </location>
    <ligand>
        <name>[4Fe-4S] cluster</name>
        <dbReference type="ChEBI" id="CHEBI:49883"/>
    </ligand>
</feature>
<evidence type="ECO:0000256" key="9">
    <source>
        <dbReference type="ARBA" id="ARBA00022785"/>
    </source>
</evidence>
<keyword evidence="14 17" id="KW-0676">Redox-active center</keyword>
<comment type="pathway">
    <text evidence="2 17">tRNA modification; tRNA-queuosine biosynthesis.</text>
</comment>
<feature type="binding site" evidence="17">
    <location>
        <position position="9"/>
    </location>
    <ligand>
        <name>[4Fe-4S] cluster</name>
        <dbReference type="ChEBI" id="CHEBI:49883"/>
    </ligand>
</feature>
<keyword evidence="10 17" id="KW-0560">Oxidoreductase</keyword>
<dbReference type="GO" id="GO:0046872">
    <property type="term" value="F:metal ion binding"/>
    <property type="evidence" value="ECO:0007669"/>
    <property type="project" value="UniProtKB-KW"/>
</dbReference>
<evidence type="ECO:0000256" key="13">
    <source>
        <dbReference type="ARBA" id="ARBA00023157"/>
    </source>
</evidence>
<keyword evidence="9 17" id="KW-0671">Queuosine biosynthesis</keyword>
<dbReference type="HAMAP" id="MF_02089">
    <property type="entry name" value="QueH"/>
    <property type="match status" value="1"/>
</dbReference>
<evidence type="ECO:0000256" key="1">
    <source>
        <dbReference type="ARBA" id="ARBA00002268"/>
    </source>
</evidence>
<dbReference type="GO" id="GO:0052693">
    <property type="term" value="F:epoxyqueuosine reductase activity"/>
    <property type="evidence" value="ECO:0007669"/>
    <property type="project" value="UniProtKB-UniRule"/>
</dbReference>
<evidence type="ECO:0000256" key="3">
    <source>
        <dbReference type="ARBA" id="ARBA00008207"/>
    </source>
</evidence>
<keyword evidence="11 17" id="KW-0408">Iron</keyword>
<feature type="binding site" evidence="17">
    <location>
        <position position="83"/>
    </location>
    <ligand>
        <name>[4Fe-4S] cluster</name>
        <dbReference type="ChEBI" id="CHEBI:49883"/>
    </ligand>
</feature>
<organism evidence="18 19">
    <name type="scientific">Pelovirga terrestris</name>
    <dbReference type="NCBI Taxonomy" id="2771352"/>
    <lineage>
        <taxon>Bacteria</taxon>
        <taxon>Pseudomonadati</taxon>
        <taxon>Thermodesulfobacteriota</taxon>
        <taxon>Desulfuromonadia</taxon>
        <taxon>Geobacterales</taxon>
        <taxon>Geobacteraceae</taxon>
        <taxon>Pelovirga</taxon>
    </lineage>
</organism>
<evidence type="ECO:0000256" key="7">
    <source>
        <dbReference type="ARBA" id="ARBA00022694"/>
    </source>
</evidence>
<evidence type="ECO:0000256" key="8">
    <source>
        <dbReference type="ARBA" id="ARBA00022723"/>
    </source>
</evidence>
<evidence type="ECO:0000256" key="11">
    <source>
        <dbReference type="ARBA" id="ARBA00023004"/>
    </source>
</evidence>
<dbReference type="UniPathway" id="UPA00392"/>
<evidence type="ECO:0000256" key="4">
    <source>
        <dbReference type="ARBA" id="ARBA00012622"/>
    </source>
</evidence>
<dbReference type="PANTHER" id="PTHR36701">
    <property type="entry name" value="EPOXYQUEUOSINE REDUCTASE QUEH"/>
    <property type="match status" value="1"/>
</dbReference>
<reference evidence="18" key="1">
    <citation type="submission" date="2020-09" db="EMBL/GenBank/DDBJ databases">
        <title>Pelobacter alkaliphilus sp. nov., a novel anaerobic arsenate-reducing bacterium from terrestrial mud volcano.</title>
        <authorList>
            <person name="Khomyakova M.A."/>
            <person name="Merkel A.Y."/>
            <person name="Slobodkin A.I."/>
        </authorList>
    </citation>
    <scope>NUCLEOTIDE SEQUENCE</scope>
    <source>
        <strain evidence="18">M08fum</strain>
    </source>
</reference>
<evidence type="ECO:0000256" key="6">
    <source>
        <dbReference type="ARBA" id="ARBA00022485"/>
    </source>
</evidence>
<comment type="caution">
    <text evidence="18">The sequence shown here is derived from an EMBL/GenBank/DDBJ whole genome shotgun (WGS) entry which is preliminary data.</text>
</comment>
<keyword evidence="19" id="KW-1185">Reference proteome</keyword>
<sequence length="175" mass="20895">MNILLHICCANCAIYPVTMLRQQEHEVTGFFYNHNIHPYQEFRKRLDTTREYAGQVELPLLVNDNYHLDEFLAQVASKPEERCKYCYQSRLRLAAEQAHKIGAEAFTTTLLYSRYQQHDAIVEYGRQLATEFRLTFFYEDYRRGWNEGIRISKQMGLYRQQYCGCIYSERDRYAG</sequence>
<dbReference type="Proteomes" id="UP000632828">
    <property type="component" value="Unassembled WGS sequence"/>
</dbReference>
<keyword evidence="13 17" id="KW-1015">Disulfide bond</keyword>